<reference evidence="2" key="1">
    <citation type="journal article" date="2020" name="Nature">
        <title>Giant virus diversity and host interactions through global metagenomics.</title>
        <authorList>
            <person name="Schulz F."/>
            <person name="Roux S."/>
            <person name="Paez-Espino D."/>
            <person name="Jungbluth S."/>
            <person name="Walsh D.A."/>
            <person name="Denef V.J."/>
            <person name="McMahon K.D."/>
            <person name="Konstantinidis K.T."/>
            <person name="Eloe-Fadrosh E.A."/>
            <person name="Kyrpides N.C."/>
            <person name="Woyke T."/>
        </authorList>
    </citation>
    <scope>NUCLEOTIDE SEQUENCE</scope>
    <source>
        <strain evidence="2">GVMAG-S-1016713-123</strain>
    </source>
</reference>
<protein>
    <recommendedName>
        <fullName evidence="1">DUF5672 domain-containing protein</fullName>
    </recommendedName>
</protein>
<name>A0A6C0LU15_9ZZZZ</name>
<dbReference type="EMBL" id="MN740568">
    <property type="protein sequence ID" value="QHU34259.1"/>
    <property type="molecule type" value="Genomic_DNA"/>
</dbReference>
<proteinExistence type="predicted"/>
<organism evidence="2">
    <name type="scientific">viral metagenome</name>
    <dbReference type="NCBI Taxonomy" id="1070528"/>
    <lineage>
        <taxon>unclassified sequences</taxon>
        <taxon>metagenomes</taxon>
        <taxon>organismal metagenomes</taxon>
    </lineage>
</organism>
<dbReference type="Pfam" id="PF18922">
    <property type="entry name" value="DUF5672"/>
    <property type="match status" value="1"/>
</dbReference>
<dbReference type="AlphaFoldDB" id="A0A6C0LU15"/>
<dbReference type="InterPro" id="IPR043729">
    <property type="entry name" value="DUF5672"/>
</dbReference>
<feature type="domain" description="DUF5672" evidence="1">
    <location>
        <begin position="81"/>
        <end position="212"/>
    </location>
</feature>
<evidence type="ECO:0000259" key="1">
    <source>
        <dbReference type="Pfam" id="PF18922"/>
    </source>
</evidence>
<accession>A0A6C0LU15</accession>
<evidence type="ECO:0000313" key="2">
    <source>
        <dbReference type="EMBL" id="QHU34259.1"/>
    </source>
</evidence>
<sequence length="235" mass="27564">MEHTCGHFLVQYLDKDIRPTRKNENKCLVIIETRTSFWLPLVIKNAIDKCPEYNLHVFGTPNVIQFLDIHVKGDYKKTRIDCYMRNIQDYNMLLTNTSFWERIEEEHIIIFQLDTLFLRSPTDNHYKYDYIGAVCGDLQNENTFIINGGLSYRSKRAMIKACDMIEPDDLNKTEDIVFTTLMRKHPDIFSLPTIQTCNNFAIETIGNVDNAIGIHGTDKYYIFDKTIYSFLKTFT</sequence>